<accession>A0ABY9KX82</accession>
<organism evidence="1 2">
    <name type="scientific">Aciduricibacillus chroicocephali</name>
    <dbReference type="NCBI Taxonomy" id="3054939"/>
    <lineage>
        <taxon>Bacteria</taxon>
        <taxon>Bacillati</taxon>
        <taxon>Bacillota</taxon>
        <taxon>Bacilli</taxon>
        <taxon>Bacillales</taxon>
        <taxon>Bacillaceae</taxon>
        <taxon>Aciduricibacillus</taxon>
    </lineage>
</organism>
<evidence type="ECO:0000313" key="2">
    <source>
        <dbReference type="Proteomes" id="UP001180087"/>
    </source>
</evidence>
<dbReference type="EMBL" id="CP129113">
    <property type="protein sequence ID" value="WLV25391.1"/>
    <property type="molecule type" value="Genomic_DNA"/>
</dbReference>
<keyword evidence="2" id="KW-1185">Reference proteome</keyword>
<gene>
    <name evidence="1" type="ORF">QR721_03950</name>
</gene>
<name>A0ABY9KX82_9BACI</name>
<dbReference type="Proteomes" id="UP001180087">
    <property type="component" value="Chromosome"/>
</dbReference>
<dbReference type="RefSeq" id="WP_348029179.1">
    <property type="nucleotide sequence ID" value="NZ_CP129113.1"/>
</dbReference>
<proteinExistence type="predicted"/>
<reference evidence="1" key="1">
    <citation type="submission" date="2023-06" db="EMBL/GenBank/DDBJ databases">
        <title>A Treasure from Seagulls: Isolation and Description of Aciduricobacillus qingdaonensis gen. nov., sp. nov., a Rare Obligately Uric Acid-utilizing Member in the Family Bacillaceae.</title>
        <authorList>
            <person name="Liu W."/>
            <person name="Wang B."/>
        </authorList>
    </citation>
    <scope>NUCLEOTIDE SEQUENCE</scope>
    <source>
        <strain evidence="1">44XB</strain>
    </source>
</reference>
<protein>
    <submittedName>
        <fullName evidence="1">Uncharacterized protein</fullName>
    </submittedName>
</protein>
<sequence length="72" mass="8032">MEGYYGNQGDLEVQALLAKARHSGLSYNEAKLYIAMTTGGRGTEIYSDTNVEEVRRQNETAEQTNVKFGQNN</sequence>
<evidence type="ECO:0000313" key="1">
    <source>
        <dbReference type="EMBL" id="WLV25391.1"/>
    </source>
</evidence>